<dbReference type="Gene3D" id="3.40.50.300">
    <property type="entry name" value="P-loop containing nucleotide triphosphate hydrolases"/>
    <property type="match status" value="1"/>
</dbReference>
<accession>A0A8H7PXZ6</accession>
<dbReference type="InterPro" id="IPR029057">
    <property type="entry name" value="PRTase-like"/>
</dbReference>
<comment type="pathway">
    <text evidence="1">Pyrimidine metabolism; UMP biosynthesis via salvage pathway; UMP from uridine: step 1/1.</text>
</comment>
<dbReference type="Pfam" id="PF00485">
    <property type="entry name" value="PRK"/>
    <property type="match status" value="1"/>
</dbReference>
<gene>
    <name evidence="9" type="ORF">INT43_007113</name>
</gene>
<comment type="pathway">
    <text evidence="2">Pyrimidine metabolism; CTP biosynthesis via salvage pathway; CTP from cytidine: step 1/3.</text>
</comment>
<dbReference type="EC" id="2.7.1.48" evidence="3"/>
<sequence length="369" mass="41815">MDSFYNILNPEQSALAHANNFDFDHPSAFDYDTLFECLTNLKKGKSVEIPIYNFNTHSREQRTKTVYGANVIIFEGIFALHEKKIMDLMDLKIFVDTDADIRLARRLKRDIAERSRDLDGVLQQYMRFVKPSFDDYVQPTVKNADVIIPRGLENAVAIDLITKHIQKQLQDRPLKHRWDLAKIDCSGDLPPNVIVLKETNQIKGMHTILRDVETSRDDFIFYAERLSTLIIEKALSELPHDNITVTTPVGHDYQGKKFQETICGVSILRAGSTMETGLMRVCLDDATVGTGAASLMAVRVLRDHDVPEENIIFLTFLAASAGLHVLSHAFPKIKIITSMVDPVLNTETLWIEPGIGNFGDRYYGTEEDE</sequence>
<reference evidence="9" key="1">
    <citation type="submission" date="2020-12" db="EMBL/GenBank/DDBJ databases">
        <title>Metabolic potential, ecology and presence of endohyphal bacteria is reflected in genomic diversity of Mucoromycotina.</title>
        <authorList>
            <person name="Muszewska A."/>
            <person name="Okrasinska A."/>
            <person name="Steczkiewicz K."/>
            <person name="Drgas O."/>
            <person name="Orlowska M."/>
            <person name="Perlinska-Lenart U."/>
            <person name="Aleksandrzak-Piekarczyk T."/>
            <person name="Szatraj K."/>
            <person name="Zielenkiewicz U."/>
            <person name="Pilsyk S."/>
            <person name="Malc E."/>
            <person name="Mieczkowski P."/>
            <person name="Kruszewska J.S."/>
            <person name="Biernat P."/>
            <person name="Pawlowska J."/>
        </authorList>
    </citation>
    <scope>NUCLEOTIDE SEQUENCE</scope>
    <source>
        <strain evidence="9">WA0000067209</strain>
    </source>
</reference>
<dbReference type="AlphaFoldDB" id="A0A8H7PXZ6"/>
<dbReference type="InterPro" id="IPR000764">
    <property type="entry name" value="Uridine_kinase-like"/>
</dbReference>
<comment type="caution">
    <text evidence="9">The sequence shown here is derived from an EMBL/GenBank/DDBJ whole genome shotgun (WGS) entry which is preliminary data.</text>
</comment>
<dbReference type="InterPro" id="IPR027417">
    <property type="entry name" value="P-loop_NTPase"/>
</dbReference>
<dbReference type="Gene3D" id="3.40.50.2020">
    <property type="match status" value="2"/>
</dbReference>
<feature type="domain" description="Phosphoribulokinase/uridine kinase" evidence="7">
    <location>
        <begin position="1"/>
        <end position="156"/>
    </location>
</feature>
<dbReference type="UniPathway" id="UPA00574">
    <property type="reaction ID" value="UER00637"/>
</dbReference>
<evidence type="ECO:0000256" key="4">
    <source>
        <dbReference type="ARBA" id="ARBA00022679"/>
    </source>
</evidence>
<dbReference type="Pfam" id="PF14681">
    <property type="entry name" value="UPRTase"/>
    <property type="match status" value="1"/>
</dbReference>
<evidence type="ECO:0000256" key="3">
    <source>
        <dbReference type="ARBA" id="ARBA00012137"/>
    </source>
</evidence>
<dbReference type="PRINTS" id="PR00988">
    <property type="entry name" value="URIDINKINASE"/>
</dbReference>
<evidence type="ECO:0000313" key="9">
    <source>
        <dbReference type="EMBL" id="KAG2182186.1"/>
    </source>
</evidence>
<keyword evidence="6" id="KW-0418">Kinase</keyword>
<evidence type="ECO:0000256" key="2">
    <source>
        <dbReference type="ARBA" id="ARBA00004784"/>
    </source>
</evidence>
<dbReference type="PANTHER" id="PTHR10285">
    <property type="entry name" value="URIDINE KINASE"/>
    <property type="match status" value="1"/>
</dbReference>
<dbReference type="GO" id="GO:0044206">
    <property type="term" value="P:UMP salvage"/>
    <property type="evidence" value="ECO:0007669"/>
    <property type="project" value="UniProtKB-UniPathway"/>
</dbReference>
<keyword evidence="4" id="KW-0808">Transferase</keyword>
<feature type="domain" description="Phosphoribosyltransferase" evidence="8">
    <location>
        <begin position="198"/>
        <end position="282"/>
    </location>
</feature>
<dbReference type="EMBL" id="JAEPQZ010000004">
    <property type="protein sequence ID" value="KAG2182186.1"/>
    <property type="molecule type" value="Genomic_DNA"/>
</dbReference>
<proteinExistence type="predicted"/>
<dbReference type="FunFam" id="3.40.50.300:FF:000339">
    <property type="entry name" value="Uridine kinase"/>
    <property type="match status" value="1"/>
</dbReference>
<dbReference type="Proteomes" id="UP000654370">
    <property type="component" value="Unassembled WGS sequence"/>
</dbReference>
<evidence type="ECO:0000256" key="5">
    <source>
        <dbReference type="ARBA" id="ARBA00022741"/>
    </source>
</evidence>
<keyword evidence="10" id="KW-1185">Reference proteome</keyword>
<dbReference type="CDD" id="cd02023">
    <property type="entry name" value="UMPK"/>
    <property type="match status" value="1"/>
</dbReference>
<organism evidence="9 10">
    <name type="scientific">Mortierella isabellina</name>
    <name type="common">Filamentous fungus</name>
    <name type="synonym">Umbelopsis isabellina</name>
    <dbReference type="NCBI Taxonomy" id="91625"/>
    <lineage>
        <taxon>Eukaryota</taxon>
        <taxon>Fungi</taxon>
        <taxon>Fungi incertae sedis</taxon>
        <taxon>Mucoromycota</taxon>
        <taxon>Mucoromycotina</taxon>
        <taxon>Umbelopsidomycetes</taxon>
        <taxon>Umbelopsidales</taxon>
        <taxon>Umbelopsidaceae</taxon>
        <taxon>Umbelopsis</taxon>
    </lineage>
</organism>
<evidence type="ECO:0000256" key="6">
    <source>
        <dbReference type="ARBA" id="ARBA00022777"/>
    </source>
</evidence>
<protein>
    <recommendedName>
        <fullName evidence="3">uridine/cytidine kinase</fullName>
        <ecNumber evidence="3">2.7.1.48</ecNumber>
    </recommendedName>
</protein>
<evidence type="ECO:0000256" key="1">
    <source>
        <dbReference type="ARBA" id="ARBA00004690"/>
    </source>
</evidence>
<evidence type="ECO:0000313" key="10">
    <source>
        <dbReference type="Proteomes" id="UP000654370"/>
    </source>
</evidence>
<dbReference type="OrthoDB" id="738517at2759"/>
<dbReference type="NCBIfam" id="NF004018">
    <property type="entry name" value="PRK05480.1"/>
    <property type="match status" value="1"/>
</dbReference>
<evidence type="ECO:0000259" key="8">
    <source>
        <dbReference type="Pfam" id="PF14681"/>
    </source>
</evidence>
<dbReference type="InterPro" id="IPR000836">
    <property type="entry name" value="PRTase_dom"/>
</dbReference>
<dbReference type="GO" id="GO:0005524">
    <property type="term" value="F:ATP binding"/>
    <property type="evidence" value="ECO:0007669"/>
    <property type="project" value="InterPro"/>
</dbReference>
<dbReference type="SUPFAM" id="SSF53271">
    <property type="entry name" value="PRTase-like"/>
    <property type="match status" value="1"/>
</dbReference>
<dbReference type="GO" id="GO:0004849">
    <property type="term" value="F:uridine kinase activity"/>
    <property type="evidence" value="ECO:0007669"/>
    <property type="project" value="UniProtKB-EC"/>
</dbReference>
<name>A0A8H7PXZ6_MORIS</name>
<evidence type="ECO:0000259" key="7">
    <source>
        <dbReference type="Pfam" id="PF00485"/>
    </source>
</evidence>
<dbReference type="SUPFAM" id="SSF52540">
    <property type="entry name" value="P-loop containing nucleoside triphosphate hydrolases"/>
    <property type="match status" value="1"/>
</dbReference>
<keyword evidence="5" id="KW-0547">Nucleotide-binding</keyword>
<dbReference type="InterPro" id="IPR006083">
    <property type="entry name" value="PRK/URK"/>
</dbReference>